<accession>A0A1X1WET2</accession>
<organism evidence="3 4">
    <name type="scientific">Mycolicibacterium iranicum</name>
    <name type="common">Mycobacterium iranicum</name>
    <dbReference type="NCBI Taxonomy" id="912594"/>
    <lineage>
        <taxon>Bacteria</taxon>
        <taxon>Bacillati</taxon>
        <taxon>Actinomycetota</taxon>
        <taxon>Actinomycetes</taxon>
        <taxon>Mycobacteriales</taxon>
        <taxon>Mycobacteriaceae</taxon>
        <taxon>Mycolicibacterium</taxon>
    </lineage>
</organism>
<protein>
    <recommendedName>
        <fullName evidence="2">Peptidase C39-like domain-containing protein</fullName>
    </recommendedName>
</protein>
<feature type="chain" id="PRO_5010852975" description="Peptidase C39-like domain-containing protein" evidence="1">
    <location>
        <begin position="29"/>
        <end position="209"/>
    </location>
</feature>
<dbReference type="InterPro" id="IPR039564">
    <property type="entry name" value="Peptidase_C39-like"/>
</dbReference>
<sequence>MRTTIVRTVATVSLAGFAALGLSGVAHAAMFGDPDGMAGWTTRQAYNDCAIMAAADVIGQMTGEEPAEDDIVAYASKTPSVSRPGDWIYDNEDDGHGHTAGSIFEDLPIVLAHYGVAGKYIDGANLASLEQVLGRGGGVIVNLNSETIWDVDGDRSVPDHALVVTGVDTDNGVVHLNDSGTDDGADEQVSIDTFNAAWQTSGNEMIATS</sequence>
<evidence type="ECO:0000313" key="4">
    <source>
        <dbReference type="Proteomes" id="UP000193622"/>
    </source>
</evidence>
<evidence type="ECO:0000256" key="1">
    <source>
        <dbReference type="SAM" id="SignalP"/>
    </source>
</evidence>
<dbReference type="RefSeq" id="WP_024447887.1">
    <property type="nucleotide sequence ID" value="NZ_LQPC01000043.1"/>
</dbReference>
<dbReference type="EMBL" id="LQPC01000043">
    <property type="protein sequence ID" value="ORV85096.1"/>
    <property type="molecule type" value="Genomic_DNA"/>
</dbReference>
<dbReference type="Proteomes" id="UP000193622">
    <property type="component" value="Unassembled WGS sequence"/>
</dbReference>
<dbReference type="AlphaFoldDB" id="A0A1X1WET2"/>
<name>A0A1X1WET2_MYCIR</name>
<proteinExistence type="predicted"/>
<gene>
    <name evidence="3" type="ORF">AWC12_20905</name>
</gene>
<reference evidence="3 4" key="1">
    <citation type="submission" date="2016-01" db="EMBL/GenBank/DDBJ databases">
        <title>The new phylogeny of the genus Mycobacterium.</title>
        <authorList>
            <person name="Tarcisio F."/>
            <person name="Conor M."/>
            <person name="Antonella G."/>
            <person name="Elisabetta G."/>
            <person name="Giulia F.S."/>
            <person name="Sara T."/>
            <person name="Anna F."/>
            <person name="Clotilde B."/>
            <person name="Roberto B."/>
            <person name="Veronica D.S."/>
            <person name="Fabio R."/>
            <person name="Monica P."/>
            <person name="Olivier J."/>
            <person name="Enrico T."/>
            <person name="Nicola S."/>
        </authorList>
    </citation>
    <scope>NUCLEOTIDE SEQUENCE [LARGE SCALE GENOMIC DNA]</scope>
    <source>
        <strain evidence="3 4">DSM 45541</strain>
    </source>
</reference>
<evidence type="ECO:0000259" key="2">
    <source>
        <dbReference type="Pfam" id="PF13529"/>
    </source>
</evidence>
<feature type="domain" description="Peptidase C39-like" evidence="2">
    <location>
        <begin position="45"/>
        <end position="179"/>
    </location>
</feature>
<evidence type="ECO:0000313" key="3">
    <source>
        <dbReference type="EMBL" id="ORV85096.1"/>
    </source>
</evidence>
<dbReference type="Pfam" id="PF13529">
    <property type="entry name" value="Peptidase_C39_2"/>
    <property type="match status" value="1"/>
</dbReference>
<feature type="signal peptide" evidence="1">
    <location>
        <begin position="1"/>
        <end position="28"/>
    </location>
</feature>
<dbReference type="Gene3D" id="3.90.70.10">
    <property type="entry name" value="Cysteine proteinases"/>
    <property type="match status" value="1"/>
</dbReference>
<comment type="caution">
    <text evidence="3">The sequence shown here is derived from an EMBL/GenBank/DDBJ whole genome shotgun (WGS) entry which is preliminary data.</text>
</comment>
<keyword evidence="1" id="KW-0732">Signal</keyword>